<keyword evidence="2" id="KW-1185">Reference proteome</keyword>
<name>A0AC60PRP1_IXOPE</name>
<accession>A0AC60PRP1</accession>
<sequence>MGFKAIRVDHLLLGETLLDLQDLVPTQLSPPTGAAGAYAVIERYAGNKTCIRDVAGRFDMGESTLSRILNRLSSCAALLQMRSAFPAMWQPLPRILRRFQAFLGSWVASTAATSASGALTRH</sequence>
<organism evidence="1 2">
    <name type="scientific">Ixodes persulcatus</name>
    <name type="common">Taiga tick</name>
    <dbReference type="NCBI Taxonomy" id="34615"/>
    <lineage>
        <taxon>Eukaryota</taxon>
        <taxon>Metazoa</taxon>
        <taxon>Ecdysozoa</taxon>
        <taxon>Arthropoda</taxon>
        <taxon>Chelicerata</taxon>
        <taxon>Arachnida</taxon>
        <taxon>Acari</taxon>
        <taxon>Parasitiformes</taxon>
        <taxon>Ixodida</taxon>
        <taxon>Ixodoidea</taxon>
        <taxon>Ixodidae</taxon>
        <taxon>Ixodinae</taxon>
        <taxon>Ixodes</taxon>
    </lineage>
</organism>
<feature type="non-terminal residue" evidence="1">
    <location>
        <position position="122"/>
    </location>
</feature>
<gene>
    <name evidence="1" type="ORF">HPB47_000490</name>
</gene>
<proteinExistence type="predicted"/>
<reference evidence="1 2" key="1">
    <citation type="journal article" date="2020" name="Cell">
        <title>Large-Scale Comparative Analyses of Tick Genomes Elucidate Their Genetic Diversity and Vector Capacities.</title>
        <authorList>
            <consortium name="Tick Genome and Microbiome Consortium (TIGMIC)"/>
            <person name="Jia N."/>
            <person name="Wang J."/>
            <person name="Shi W."/>
            <person name="Du L."/>
            <person name="Sun Y."/>
            <person name="Zhan W."/>
            <person name="Jiang J.F."/>
            <person name="Wang Q."/>
            <person name="Zhang B."/>
            <person name="Ji P."/>
            <person name="Bell-Sakyi L."/>
            <person name="Cui X.M."/>
            <person name="Yuan T.T."/>
            <person name="Jiang B.G."/>
            <person name="Yang W.F."/>
            <person name="Lam T.T."/>
            <person name="Chang Q.C."/>
            <person name="Ding S.J."/>
            <person name="Wang X.J."/>
            <person name="Zhu J.G."/>
            <person name="Ruan X.D."/>
            <person name="Zhao L."/>
            <person name="Wei J.T."/>
            <person name="Ye R.Z."/>
            <person name="Que T.C."/>
            <person name="Du C.H."/>
            <person name="Zhou Y.H."/>
            <person name="Cheng J.X."/>
            <person name="Dai P.F."/>
            <person name="Guo W.B."/>
            <person name="Han X.H."/>
            <person name="Huang E.J."/>
            <person name="Li L.F."/>
            <person name="Wei W."/>
            <person name="Gao Y.C."/>
            <person name="Liu J.Z."/>
            <person name="Shao H.Z."/>
            <person name="Wang X."/>
            <person name="Wang C.C."/>
            <person name="Yang T.C."/>
            <person name="Huo Q.B."/>
            <person name="Li W."/>
            <person name="Chen H.Y."/>
            <person name="Chen S.E."/>
            <person name="Zhou L.G."/>
            <person name="Ni X.B."/>
            <person name="Tian J.H."/>
            <person name="Sheng Y."/>
            <person name="Liu T."/>
            <person name="Pan Y.S."/>
            <person name="Xia L.Y."/>
            <person name="Li J."/>
            <person name="Zhao F."/>
            <person name="Cao W.C."/>
        </authorList>
    </citation>
    <scope>NUCLEOTIDE SEQUENCE [LARGE SCALE GENOMIC DNA]</scope>
    <source>
        <strain evidence="1">Iper-2018</strain>
    </source>
</reference>
<comment type="caution">
    <text evidence="1">The sequence shown here is derived from an EMBL/GenBank/DDBJ whole genome shotgun (WGS) entry which is preliminary data.</text>
</comment>
<dbReference type="EMBL" id="JABSTQ010010062">
    <property type="protein sequence ID" value="KAG0423704.1"/>
    <property type="molecule type" value="Genomic_DNA"/>
</dbReference>
<evidence type="ECO:0000313" key="1">
    <source>
        <dbReference type="EMBL" id="KAG0423704.1"/>
    </source>
</evidence>
<protein>
    <submittedName>
        <fullName evidence="1">Uncharacterized protein</fullName>
    </submittedName>
</protein>
<dbReference type="Proteomes" id="UP000805193">
    <property type="component" value="Unassembled WGS sequence"/>
</dbReference>
<evidence type="ECO:0000313" key="2">
    <source>
        <dbReference type="Proteomes" id="UP000805193"/>
    </source>
</evidence>